<dbReference type="PRINTS" id="PR00449">
    <property type="entry name" value="RASTRNSFRMNG"/>
</dbReference>
<keyword evidence="4" id="KW-0597">Phosphoprotein</keyword>
<proteinExistence type="inferred from homology"/>
<dbReference type="GO" id="GO:0005794">
    <property type="term" value="C:Golgi apparatus"/>
    <property type="evidence" value="ECO:0007669"/>
    <property type="project" value="UniProtKB-SubCell"/>
</dbReference>
<keyword evidence="9" id="KW-0449">Lipoprotein</keyword>
<keyword evidence="6" id="KW-0333">Golgi apparatus</keyword>
<reference evidence="15 16" key="1">
    <citation type="journal article" date="2019" name="Commun. Biol.">
        <title>The bagworm genome reveals a unique fibroin gene that provides high tensile strength.</title>
        <authorList>
            <person name="Kono N."/>
            <person name="Nakamura H."/>
            <person name="Ohtoshi R."/>
            <person name="Tomita M."/>
            <person name="Numata K."/>
            <person name="Arakawa K."/>
        </authorList>
    </citation>
    <scope>NUCLEOTIDE SEQUENCE [LARGE SCALE GENOMIC DNA]</scope>
</reference>
<evidence type="ECO:0000256" key="8">
    <source>
        <dbReference type="ARBA" id="ARBA00023136"/>
    </source>
</evidence>
<evidence type="ECO:0000256" key="14">
    <source>
        <dbReference type="ARBA" id="ARBA00067841"/>
    </source>
</evidence>
<dbReference type="Pfam" id="PF00071">
    <property type="entry name" value="Ras"/>
    <property type="match status" value="1"/>
</dbReference>
<accession>A0A4C1T8N4</accession>
<sequence>MGTRNPNTLMSVPDDQFDYLFKIVLIGDCGTGKTCIVQRLKSGNFIERHGNTIGVDFSMKTLLVDGKKVKLQIWDTAGQERFRTITQSYYRSANGVIIVYDITKRSTFLSLQKWIEEVRRYTSSNVIVSLIGNKCDLPEQREVEPEEPLSFCRYVPEIMFVMETSAKDNTNVEDTFRSLATELKVKVTCKLPKSGLSPPPMGTRNSKGVTSALPASWVEMDI</sequence>
<dbReference type="EMBL" id="BGZK01000037">
    <property type="protein sequence ID" value="GBP09848.1"/>
    <property type="molecule type" value="Genomic_DNA"/>
</dbReference>
<dbReference type="SUPFAM" id="SSF52540">
    <property type="entry name" value="P-loop containing nucleoside triphosphate hydrolases"/>
    <property type="match status" value="1"/>
</dbReference>
<dbReference type="GO" id="GO:0005525">
    <property type="term" value="F:GTP binding"/>
    <property type="evidence" value="ECO:0007669"/>
    <property type="project" value="UniProtKB-KW"/>
</dbReference>
<dbReference type="GO" id="GO:0003924">
    <property type="term" value="F:GTPase activity"/>
    <property type="evidence" value="ECO:0007669"/>
    <property type="project" value="InterPro"/>
</dbReference>
<keyword evidence="16" id="KW-1185">Reference proteome</keyword>
<name>A0A4C1T8N4_EUMVA</name>
<dbReference type="InterPro" id="IPR005225">
    <property type="entry name" value="Small_GTP-bd"/>
</dbReference>
<evidence type="ECO:0000256" key="9">
    <source>
        <dbReference type="ARBA" id="ARBA00023288"/>
    </source>
</evidence>
<keyword evidence="5" id="KW-0547">Nucleotide-binding</keyword>
<comment type="caution">
    <text evidence="15">The sequence shown here is derived from an EMBL/GenBank/DDBJ whole genome shotgun (WGS) entry which is preliminary data.</text>
</comment>
<dbReference type="PROSITE" id="PS51421">
    <property type="entry name" value="RAS"/>
    <property type="match status" value="1"/>
</dbReference>
<dbReference type="NCBIfam" id="TIGR00231">
    <property type="entry name" value="small_GTP"/>
    <property type="match status" value="1"/>
</dbReference>
<keyword evidence="8" id="KW-0472">Membrane</keyword>
<evidence type="ECO:0000256" key="13">
    <source>
        <dbReference type="ARBA" id="ARBA00046278"/>
    </source>
</evidence>
<dbReference type="PANTHER" id="PTHR47979">
    <property type="entry name" value="DRAB11-RELATED"/>
    <property type="match status" value="1"/>
</dbReference>
<keyword evidence="11" id="KW-0968">Cytoplasmic vesicle</keyword>
<dbReference type="AlphaFoldDB" id="A0A4C1T8N4"/>
<evidence type="ECO:0000256" key="12">
    <source>
        <dbReference type="ARBA" id="ARBA00037864"/>
    </source>
</evidence>
<evidence type="ECO:0000256" key="2">
    <source>
        <dbReference type="ARBA" id="ARBA00006270"/>
    </source>
</evidence>
<dbReference type="Gene3D" id="3.40.50.300">
    <property type="entry name" value="P-loop containing nucleotide triphosphate hydrolases"/>
    <property type="match status" value="1"/>
</dbReference>
<comment type="subcellular location">
    <subcellularLocation>
        <location evidence="1">Cytoplasmic vesicle</location>
        <location evidence="1">Phagosome membrane</location>
    </subcellularLocation>
    <subcellularLocation>
        <location evidence="13">Endomembrane system</location>
        <topology evidence="13">Lipid-anchor</topology>
        <orientation evidence="13">Cytoplasmic side</orientation>
    </subcellularLocation>
    <subcellularLocation>
        <location evidence="12">Golgi apparatus</location>
        <location evidence="12">trans-Golgi network membrane</location>
        <topology evidence="12">Lipid-anchor</topology>
    </subcellularLocation>
</comment>
<dbReference type="OrthoDB" id="9989112at2759"/>
<evidence type="ECO:0000256" key="3">
    <source>
        <dbReference type="ARBA" id="ARBA00022481"/>
    </source>
</evidence>
<evidence type="ECO:0000256" key="7">
    <source>
        <dbReference type="ARBA" id="ARBA00023134"/>
    </source>
</evidence>
<evidence type="ECO:0000256" key="6">
    <source>
        <dbReference type="ARBA" id="ARBA00023034"/>
    </source>
</evidence>
<evidence type="ECO:0000256" key="5">
    <source>
        <dbReference type="ARBA" id="ARBA00022741"/>
    </source>
</evidence>
<dbReference type="Proteomes" id="UP000299102">
    <property type="component" value="Unassembled WGS sequence"/>
</dbReference>
<protein>
    <recommendedName>
        <fullName evidence="14">Ras-related protein Rab-43</fullName>
    </recommendedName>
</protein>
<gene>
    <name evidence="15" type="primary">RAB43</name>
    <name evidence="15" type="ORF">EVAR_81110_1</name>
</gene>
<dbReference type="STRING" id="151549.A0A4C1T8N4"/>
<dbReference type="PROSITE" id="PS51419">
    <property type="entry name" value="RAB"/>
    <property type="match status" value="1"/>
</dbReference>
<keyword evidence="10" id="KW-0636">Prenylation</keyword>
<dbReference type="InterPro" id="IPR050209">
    <property type="entry name" value="Rab_GTPases_membrane_traffic"/>
</dbReference>
<evidence type="ECO:0000256" key="11">
    <source>
        <dbReference type="ARBA" id="ARBA00023329"/>
    </source>
</evidence>
<keyword evidence="3" id="KW-0488">Methylation</keyword>
<dbReference type="SMART" id="SM00173">
    <property type="entry name" value="RAS"/>
    <property type="match status" value="1"/>
</dbReference>
<dbReference type="SMART" id="SM00177">
    <property type="entry name" value="ARF"/>
    <property type="match status" value="1"/>
</dbReference>
<dbReference type="InterPro" id="IPR001806">
    <property type="entry name" value="Small_GTPase"/>
</dbReference>
<dbReference type="FunFam" id="3.40.50.300:FF:000803">
    <property type="entry name" value="Ras-related protein Rab-43"/>
    <property type="match status" value="1"/>
</dbReference>
<dbReference type="GO" id="GO:0030670">
    <property type="term" value="C:phagocytic vesicle membrane"/>
    <property type="evidence" value="ECO:0007669"/>
    <property type="project" value="UniProtKB-SubCell"/>
</dbReference>
<dbReference type="SMART" id="SM00176">
    <property type="entry name" value="RAN"/>
    <property type="match status" value="1"/>
</dbReference>
<comment type="similarity">
    <text evidence="2">Belongs to the small GTPase superfamily. Rab family.</text>
</comment>
<evidence type="ECO:0000256" key="4">
    <source>
        <dbReference type="ARBA" id="ARBA00022553"/>
    </source>
</evidence>
<dbReference type="SMART" id="SM00174">
    <property type="entry name" value="RHO"/>
    <property type="match status" value="1"/>
</dbReference>
<dbReference type="SMART" id="SM00175">
    <property type="entry name" value="RAB"/>
    <property type="match status" value="1"/>
</dbReference>
<evidence type="ECO:0000256" key="1">
    <source>
        <dbReference type="ARBA" id="ARBA00004580"/>
    </source>
</evidence>
<evidence type="ECO:0000313" key="16">
    <source>
        <dbReference type="Proteomes" id="UP000299102"/>
    </source>
</evidence>
<organism evidence="15 16">
    <name type="scientific">Eumeta variegata</name>
    <name type="common">Bagworm moth</name>
    <name type="synonym">Eumeta japonica</name>
    <dbReference type="NCBI Taxonomy" id="151549"/>
    <lineage>
        <taxon>Eukaryota</taxon>
        <taxon>Metazoa</taxon>
        <taxon>Ecdysozoa</taxon>
        <taxon>Arthropoda</taxon>
        <taxon>Hexapoda</taxon>
        <taxon>Insecta</taxon>
        <taxon>Pterygota</taxon>
        <taxon>Neoptera</taxon>
        <taxon>Endopterygota</taxon>
        <taxon>Lepidoptera</taxon>
        <taxon>Glossata</taxon>
        <taxon>Ditrysia</taxon>
        <taxon>Tineoidea</taxon>
        <taxon>Psychidae</taxon>
        <taxon>Oiketicinae</taxon>
        <taxon>Eumeta</taxon>
    </lineage>
</organism>
<evidence type="ECO:0000256" key="10">
    <source>
        <dbReference type="ARBA" id="ARBA00023289"/>
    </source>
</evidence>
<dbReference type="PROSITE" id="PS51420">
    <property type="entry name" value="RHO"/>
    <property type="match status" value="1"/>
</dbReference>
<dbReference type="InterPro" id="IPR027417">
    <property type="entry name" value="P-loop_NTPase"/>
</dbReference>
<keyword evidence="7" id="KW-0342">GTP-binding</keyword>
<evidence type="ECO:0000313" key="15">
    <source>
        <dbReference type="EMBL" id="GBP09848.1"/>
    </source>
</evidence>